<evidence type="ECO:0000259" key="3">
    <source>
        <dbReference type="Pfam" id="PF23189"/>
    </source>
</evidence>
<evidence type="ECO:0000313" key="4">
    <source>
        <dbReference type="EMBL" id="RFD18995.1"/>
    </source>
</evidence>
<dbReference type="PANTHER" id="PTHR31862">
    <property type="entry name" value="UPF0261 DOMAIN PROTEIN (AFU_ORTHOLOGUE AFUA_1G10120)"/>
    <property type="match status" value="1"/>
</dbReference>
<dbReference type="CDD" id="cd15488">
    <property type="entry name" value="Tm-1-like"/>
    <property type="match status" value="1"/>
</dbReference>
<dbReference type="Gene3D" id="3.40.50.12020">
    <property type="entry name" value="Uncharacterised protein family UPF0261, NN domain"/>
    <property type="match status" value="1"/>
</dbReference>
<name>A0A371YXN9_9PROT</name>
<dbReference type="InterPro" id="IPR051353">
    <property type="entry name" value="Tobamovirus_resist_UPF0261"/>
</dbReference>
<dbReference type="PANTHER" id="PTHR31862:SF1">
    <property type="entry name" value="UPF0261 DOMAIN PROTEIN (AFU_ORTHOLOGUE AFUA_1G10120)"/>
    <property type="match status" value="1"/>
</dbReference>
<dbReference type="Pfam" id="PF23189">
    <property type="entry name" value="UPF0261_C"/>
    <property type="match status" value="1"/>
</dbReference>
<dbReference type="Gene3D" id="3.40.50.12030">
    <property type="entry name" value="Uncharacterised protein family UPF0261, NC domain"/>
    <property type="match status" value="1"/>
</dbReference>
<dbReference type="RefSeq" id="WP_116703832.1">
    <property type="nucleotide sequence ID" value="NZ_QUWV01000131.1"/>
</dbReference>
<evidence type="ECO:0000259" key="2">
    <source>
        <dbReference type="Pfam" id="PF06792"/>
    </source>
</evidence>
<comment type="similarity">
    <text evidence="1">Belongs to the UPF0261 family.</text>
</comment>
<feature type="domain" description="UPF0261" evidence="3">
    <location>
        <begin position="181"/>
        <end position="395"/>
    </location>
</feature>
<organism evidence="4 5">
    <name type="scientific">Komagataeibacter melaceti</name>
    <dbReference type="NCBI Taxonomy" id="2766577"/>
    <lineage>
        <taxon>Bacteria</taxon>
        <taxon>Pseudomonadati</taxon>
        <taxon>Pseudomonadota</taxon>
        <taxon>Alphaproteobacteria</taxon>
        <taxon>Acetobacterales</taxon>
        <taxon>Acetobacteraceae</taxon>
        <taxon>Komagataeibacter</taxon>
    </lineage>
</organism>
<dbReference type="NCBIfam" id="NF002673">
    <property type="entry name" value="PRK02399.1-1"/>
    <property type="match status" value="1"/>
</dbReference>
<protein>
    <recommendedName>
        <fullName evidence="1">UPF0261 protein DY926_13470</fullName>
    </recommendedName>
</protein>
<dbReference type="NCBIfam" id="NF002674">
    <property type="entry name" value="PRK02399.1-2"/>
    <property type="match status" value="1"/>
</dbReference>
<gene>
    <name evidence="4" type="ORF">DY926_13470</name>
</gene>
<dbReference type="HAMAP" id="MF_00677">
    <property type="entry name" value="UPF0261"/>
    <property type="match status" value="1"/>
</dbReference>
<dbReference type="Pfam" id="PF06792">
    <property type="entry name" value="UPF0261"/>
    <property type="match status" value="1"/>
</dbReference>
<dbReference type="Proteomes" id="UP000262371">
    <property type="component" value="Unassembled WGS sequence"/>
</dbReference>
<accession>A0A371YXN9</accession>
<keyword evidence="5" id="KW-1185">Reference proteome</keyword>
<dbReference type="PIRSF" id="PIRSF033271">
    <property type="entry name" value="UCP033271"/>
    <property type="match status" value="1"/>
</dbReference>
<evidence type="ECO:0000313" key="5">
    <source>
        <dbReference type="Proteomes" id="UP000262371"/>
    </source>
</evidence>
<dbReference type="InterPro" id="IPR056778">
    <property type="entry name" value="UPF0261_C"/>
</dbReference>
<dbReference type="InterPro" id="IPR008322">
    <property type="entry name" value="UPF0261"/>
</dbReference>
<dbReference type="AlphaFoldDB" id="A0A371YXN9"/>
<feature type="domain" description="UPF0261" evidence="2">
    <location>
        <begin position="5"/>
        <end position="172"/>
    </location>
</feature>
<reference evidence="4 5" key="1">
    <citation type="submission" date="2018-08" db="EMBL/GenBank/DDBJ databases">
        <title>Komagataeibacter sp. AV 382.</title>
        <authorList>
            <person name="Skraban J."/>
            <person name="Trcek J."/>
        </authorList>
    </citation>
    <scope>NUCLEOTIDE SEQUENCE [LARGE SCALE GENOMIC DNA]</scope>
    <source>
        <strain evidence="4 5">AV 382</strain>
    </source>
</reference>
<dbReference type="InterPro" id="IPR044122">
    <property type="entry name" value="UPF0261_N"/>
</dbReference>
<dbReference type="EMBL" id="QUWV01000131">
    <property type="protein sequence ID" value="RFD18995.1"/>
    <property type="molecule type" value="Genomic_DNA"/>
</dbReference>
<evidence type="ECO:0000256" key="1">
    <source>
        <dbReference type="HAMAP-Rule" id="MF_00677"/>
    </source>
</evidence>
<proteinExistence type="inferred from homology"/>
<sequence length="410" mass="43918">MTTGHVYVLGTCDTKQAELGYIARLLNESGVATRIVDVSTRGAPAQAEISARTVAGFHPHGAQAVFCGDRGRSIGAMAEALRRYLATRTDIAGVIAIGGSGGTALVTPALQALPLGLPKLVVSTVASGNTAPYVGGSDIAMLYSVTDMEGLNRLSRVILCNAAHAMAGMVRSPCPRQDDPRPAIGLTMFGVTTPCVDQVVHHLSGRFDCLVFHATGTGGRAMERLADDGTIRGLVDVTLTEFCDLVAGGIFPCDTDRLGAPIRTGLPYVGSCGGLDMVNFGARDTVPERYRQRRLVEHNPQITLMRTSADECREMGRMIGQQLNRCEGEVRFLYPEGGFSLLDQPGGPFYDPDADEAFYTALDQTLEQTARRRLIRLPHAINDPAFAAALAHEFSCIFKESTDNAQYPPE</sequence>
<comment type="caution">
    <text evidence="4">The sequence shown here is derived from an EMBL/GenBank/DDBJ whole genome shotgun (WGS) entry which is preliminary data.</text>
</comment>
<dbReference type="OrthoDB" id="9776369at2"/>